<gene>
    <name evidence="9" type="ORF">A6A40_15960</name>
</gene>
<keyword evidence="4 5" id="KW-0949">S-adenosyl-L-methionine</keyword>
<evidence type="ECO:0000259" key="8">
    <source>
        <dbReference type="PROSITE" id="PS50123"/>
    </source>
</evidence>
<evidence type="ECO:0000256" key="6">
    <source>
        <dbReference type="PIRSR" id="PIRSR000410-1"/>
    </source>
</evidence>
<feature type="binding site" evidence="6">
    <location>
        <position position="166"/>
    </location>
    <ligand>
        <name>S-adenosyl-L-methionine</name>
        <dbReference type="ChEBI" id="CHEBI:59789"/>
    </ligand>
</feature>
<dbReference type="SMART" id="SM00138">
    <property type="entry name" value="MeTrc"/>
    <property type="match status" value="1"/>
</dbReference>
<feature type="domain" description="CheR-type methyltransferase" evidence="8">
    <location>
        <begin position="22"/>
        <end position="296"/>
    </location>
</feature>
<geneLocation type="plasmid" evidence="9 10">
    <name>pYZ1</name>
</geneLocation>
<dbReference type="InterPro" id="IPR000780">
    <property type="entry name" value="CheR_MeTrfase"/>
</dbReference>
<dbReference type="GO" id="GO:0008983">
    <property type="term" value="F:protein-glutamate O-methyltransferase activity"/>
    <property type="evidence" value="ECO:0007669"/>
    <property type="project" value="UniProtKB-EC"/>
</dbReference>
<keyword evidence="10" id="KW-1185">Reference proteome</keyword>
<keyword evidence="9" id="KW-0614">Plasmid</keyword>
<dbReference type="AlphaFoldDB" id="A0A2R4VRA8"/>
<dbReference type="PANTHER" id="PTHR24422:SF26">
    <property type="entry name" value="CHEMOTAXIS PROTEIN METHYLTRANSFERASE"/>
    <property type="match status" value="1"/>
</dbReference>
<proteinExistence type="predicted"/>
<feature type="region of interest" description="Disordered" evidence="7">
    <location>
        <begin position="1"/>
        <end position="23"/>
    </location>
</feature>
<dbReference type="GO" id="GO:0032259">
    <property type="term" value="P:methylation"/>
    <property type="evidence" value="ECO:0007669"/>
    <property type="project" value="UniProtKB-KW"/>
</dbReference>
<dbReference type="PIRSF" id="PIRSF000410">
    <property type="entry name" value="CheR"/>
    <property type="match status" value="1"/>
</dbReference>
<dbReference type="OrthoDB" id="9816309at2"/>
<feature type="binding site" evidence="6">
    <location>
        <position position="99"/>
    </location>
    <ligand>
        <name>S-adenosyl-L-methionine</name>
        <dbReference type="ChEBI" id="CHEBI:59789"/>
    </ligand>
</feature>
<evidence type="ECO:0000313" key="10">
    <source>
        <dbReference type="Proteomes" id="UP000077405"/>
    </source>
</evidence>
<evidence type="ECO:0000256" key="1">
    <source>
        <dbReference type="ARBA" id="ARBA00001541"/>
    </source>
</evidence>
<dbReference type="SUPFAM" id="SSF53335">
    <property type="entry name" value="S-adenosyl-L-methionine-dependent methyltransferases"/>
    <property type="match status" value="1"/>
</dbReference>
<dbReference type="InterPro" id="IPR050903">
    <property type="entry name" value="Bact_Chemotaxis_MeTrfase"/>
</dbReference>
<protein>
    <recommendedName>
        <fullName evidence="5">Chemotaxis protein methyltransferase</fullName>
        <ecNumber evidence="5">2.1.1.80</ecNumber>
    </recommendedName>
</protein>
<name>A0A2R4VRA8_9PROT</name>
<accession>A0A2R4VRA8</accession>
<dbReference type="Gene3D" id="1.10.155.10">
    <property type="entry name" value="Chemotaxis receptor methyltransferase CheR, N-terminal domain"/>
    <property type="match status" value="1"/>
</dbReference>
<dbReference type="KEGG" id="ahu:A6A40_15960"/>
<dbReference type="InterPro" id="IPR022641">
    <property type="entry name" value="CheR_N"/>
</dbReference>
<dbReference type="InterPro" id="IPR029063">
    <property type="entry name" value="SAM-dependent_MTases_sf"/>
</dbReference>
<dbReference type="InterPro" id="IPR022642">
    <property type="entry name" value="CheR_C"/>
</dbReference>
<dbReference type="Proteomes" id="UP000077405">
    <property type="component" value="Plasmid pYZ1"/>
</dbReference>
<dbReference type="PANTHER" id="PTHR24422">
    <property type="entry name" value="CHEMOTAXIS PROTEIN METHYLTRANSFERASE"/>
    <property type="match status" value="1"/>
</dbReference>
<dbReference type="Gene3D" id="3.40.50.150">
    <property type="entry name" value="Vaccinia Virus protein VP39"/>
    <property type="match status" value="1"/>
</dbReference>
<reference evidence="9 10" key="1">
    <citation type="submission" date="2018-04" db="EMBL/GenBank/DDBJ databases">
        <title>Complete genome sequence of the nitrogen-fixing bacterium Azospirillum humicireducens type strain SgZ-5.</title>
        <authorList>
            <person name="Yu Z."/>
        </authorList>
    </citation>
    <scope>NUCLEOTIDE SEQUENCE [LARGE SCALE GENOMIC DNA]</scope>
    <source>
        <strain evidence="9 10">SgZ-5</strain>
        <plasmid evidence="9 10">pYZ1</plasmid>
    </source>
</reference>
<evidence type="ECO:0000256" key="5">
    <source>
        <dbReference type="PIRNR" id="PIRNR000410"/>
    </source>
</evidence>
<evidence type="ECO:0000313" key="9">
    <source>
        <dbReference type="EMBL" id="AWB06957.1"/>
    </source>
</evidence>
<organism evidence="9 10">
    <name type="scientific">Azospirillum humicireducens</name>
    <dbReference type="NCBI Taxonomy" id="1226968"/>
    <lineage>
        <taxon>Bacteria</taxon>
        <taxon>Pseudomonadati</taxon>
        <taxon>Pseudomonadota</taxon>
        <taxon>Alphaproteobacteria</taxon>
        <taxon>Rhodospirillales</taxon>
        <taxon>Azospirillaceae</taxon>
        <taxon>Azospirillum</taxon>
    </lineage>
</organism>
<evidence type="ECO:0000256" key="2">
    <source>
        <dbReference type="ARBA" id="ARBA00022603"/>
    </source>
</evidence>
<feature type="binding site" evidence="6">
    <location>
        <position position="140"/>
    </location>
    <ligand>
        <name>S-adenosyl-L-methionine</name>
        <dbReference type="ChEBI" id="CHEBI:59789"/>
    </ligand>
</feature>
<dbReference type="PRINTS" id="PR00996">
    <property type="entry name" value="CHERMTFRASE"/>
</dbReference>
<sequence length="296" mass="33253">MIDADVPPLADGAAPPSSRDGLSHRDFSRLAAIIETHAGIRMPPTKRTMVEGRLRRRLRRLDLPDLNAYCRHVLDGDGLESELVDLIDAVTTNKTDFFREIDHFRYLMGTAIPALSRLPHHPGRDRPLKIWSAACSTGAEPYTVAMLLLEQERAGMPIRHEIIATDICTEALAAARLGVYPAEMARMVPEPFASRYLMRSRDPDDPTVRLVPRVRQSVRFGRLNVMEPAYPVPTDMDVIFFRNILIYFDKTTQKKVLEKLCGHLRPGGCLFVGHSETITNMDLPLKQAGSAIFIRS</sequence>
<dbReference type="Pfam" id="PF03705">
    <property type="entry name" value="CheR_N"/>
    <property type="match status" value="1"/>
</dbReference>
<feature type="binding site" evidence="6">
    <location>
        <position position="93"/>
    </location>
    <ligand>
        <name>S-adenosyl-L-methionine</name>
        <dbReference type="ChEBI" id="CHEBI:59789"/>
    </ligand>
</feature>
<dbReference type="EC" id="2.1.1.80" evidence="5"/>
<dbReference type="InterPro" id="IPR026024">
    <property type="entry name" value="Chemotaxis_MeTrfase_CheR"/>
</dbReference>
<dbReference type="Pfam" id="PF01739">
    <property type="entry name" value="CheR"/>
    <property type="match status" value="1"/>
</dbReference>
<keyword evidence="3 5" id="KW-0808">Transferase</keyword>
<evidence type="ECO:0000256" key="3">
    <source>
        <dbReference type="ARBA" id="ARBA00022679"/>
    </source>
</evidence>
<feature type="binding site" evidence="6">
    <location>
        <begin position="242"/>
        <end position="243"/>
    </location>
    <ligand>
        <name>S-adenosyl-L-methionine</name>
        <dbReference type="ChEBI" id="CHEBI:59789"/>
    </ligand>
</feature>
<evidence type="ECO:0000256" key="4">
    <source>
        <dbReference type="ARBA" id="ARBA00022691"/>
    </source>
</evidence>
<keyword evidence="2 5" id="KW-0489">Methyltransferase</keyword>
<dbReference type="InterPro" id="IPR036804">
    <property type="entry name" value="CheR_N_sf"/>
</dbReference>
<evidence type="ECO:0000256" key="7">
    <source>
        <dbReference type="SAM" id="MobiDB-lite"/>
    </source>
</evidence>
<dbReference type="PROSITE" id="PS50123">
    <property type="entry name" value="CHER"/>
    <property type="match status" value="1"/>
</dbReference>
<comment type="catalytic activity">
    <reaction evidence="1 5">
        <text>L-glutamyl-[protein] + S-adenosyl-L-methionine = [protein]-L-glutamate 5-O-methyl ester + S-adenosyl-L-homocysteine</text>
        <dbReference type="Rhea" id="RHEA:24452"/>
        <dbReference type="Rhea" id="RHEA-COMP:10208"/>
        <dbReference type="Rhea" id="RHEA-COMP:10311"/>
        <dbReference type="ChEBI" id="CHEBI:29973"/>
        <dbReference type="ChEBI" id="CHEBI:57856"/>
        <dbReference type="ChEBI" id="CHEBI:59789"/>
        <dbReference type="ChEBI" id="CHEBI:82795"/>
        <dbReference type="EC" id="2.1.1.80"/>
    </reaction>
</comment>
<feature type="binding site" evidence="6">
    <location>
        <position position="95"/>
    </location>
    <ligand>
        <name>S-adenosyl-L-methionine</name>
        <dbReference type="ChEBI" id="CHEBI:59789"/>
    </ligand>
</feature>
<dbReference type="EMBL" id="CP028902">
    <property type="protein sequence ID" value="AWB06957.1"/>
    <property type="molecule type" value="Genomic_DNA"/>
</dbReference>
<dbReference type="SUPFAM" id="SSF47757">
    <property type="entry name" value="Chemotaxis receptor methyltransferase CheR, N-terminal domain"/>
    <property type="match status" value="1"/>
</dbReference>
<comment type="function">
    <text evidence="5">Methylation of the membrane-bound methyl-accepting chemotaxis proteins (MCP) to form gamma-glutamyl methyl ester residues in MCP.</text>
</comment>